<proteinExistence type="predicted"/>
<dbReference type="InterPro" id="IPR002575">
    <property type="entry name" value="Aminoglycoside_PTrfase"/>
</dbReference>
<evidence type="ECO:0000256" key="6">
    <source>
        <dbReference type="ARBA" id="ARBA00037368"/>
    </source>
</evidence>
<organism evidence="10 11">
    <name type="scientific">Burkholderia stabilis</name>
    <dbReference type="NCBI Taxonomy" id="95485"/>
    <lineage>
        <taxon>Bacteria</taxon>
        <taxon>Pseudomonadati</taxon>
        <taxon>Pseudomonadota</taxon>
        <taxon>Betaproteobacteria</taxon>
        <taxon>Burkholderiales</taxon>
        <taxon>Burkholderiaceae</taxon>
        <taxon>Burkholderia</taxon>
        <taxon>Burkholderia cepacia complex</taxon>
    </lineage>
</organism>
<dbReference type="RefSeq" id="WP_122172869.1">
    <property type="nucleotide sequence ID" value="NZ_CBCORX010000009.1"/>
</dbReference>
<feature type="domain" description="Aminoglycoside phosphotransferase" evidence="9">
    <location>
        <begin position="47"/>
        <end position="278"/>
    </location>
</feature>
<evidence type="ECO:0000256" key="4">
    <source>
        <dbReference type="ARBA" id="ARBA00022777"/>
    </source>
</evidence>
<dbReference type="InterPro" id="IPR050249">
    <property type="entry name" value="Pseudomonas-type_ThrB"/>
</dbReference>
<dbReference type="Gene3D" id="3.90.1200.10">
    <property type="match status" value="1"/>
</dbReference>
<dbReference type="InterPro" id="IPR011009">
    <property type="entry name" value="Kinase-like_dom_sf"/>
</dbReference>
<name>A0AAJ5NK34_9BURK</name>
<protein>
    <recommendedName>
        <fullName evidence="8">Hydroxylysine kinase</fullName>
        <ecNumber evidence="7">2.7.1.81</ecNumber>
    </recommendedName>
</protein>
<evidence type="ECO:0000313" key="10">
    <source>
        <dbReference type="EMBL" id="VBB16587.1"/>
    </source>
</evidence>
<dbReference type="Proteomes" id="UP000268684">
    <property type="component" value="Chromosome III"/>
</dbReference>
<comment type="subcellular location">
    <subcellularLocation>
        <location evidence="1">Cytoplasm</location>
    </subcellularLocation>
</comment>
<sequence>MSGRTDTDYVFDKTLTEAMPAVRDEVACDIVRAVYSFEPRSLKRLTGERDLNYLVEDGEARRYVLKITHPSEPAQVTELVTKALRHIEATDSSIPVPIVLSTNAGADAGWFCLPDGRMATVRLFSFLQGTPLHQVEVDRFCRRSIGQTHARIGRALADFAYPATDRDLLWDLKRMDRVKGLLEFIKGSDRKRLAVESFERFQACIEPLSGSLREQFIHNDLNPYNVLVDPATNGVSGVIDFGDIVKAPLINDLATAASYFISDSGDPLAPVVELVAAYHGEMPLDTMELQALFPLIIARLVMTVTITEWRASLHPSNSAYILRNNANAWIGLRRLAQISDAQASARFQAIRDPRG</sequence>
<evidence type="ECO:0000256" key="3">
    <source>
        <dbReference type="ARBA" id="ARBA00022679"/>
    </source>
</evidence>
<evidence type="ECO:0000313" key="11">
    <source>
        <dbReference type="Proteomes" id="UP000268684"/>
    </source>
</evidence>
<gene>
    <name evidence="10" type="ORF">BSTAB16_6794</name>
</gene>
<keyword evidence="4" id="KW-0418">Kinase</keyword>
<evidence type="ECO:0000259" key="9">
    <source>
        <dbReference type="Pfam" id="PF01636"/>
    </source>
</evidence>
<dbReference type="SUPFAM" id="SSF56112">
    <property type="entry name" value="Protein kinase-like (PK-like)"/>
    <property type="match status" value="1"/>
</dbReference>
<dbReference type="AlphaFoldDB" id="A0AAJ5NK34"/>
<keyword evidence="2" id="KW-0963">Cytoplasm</keyword>
<reference evidence="10 11" key="1">
    <citation type="submission" date="2017-11" db="EMBL/GenBank/DDBJ databases">
        <authorList>
            <person name="Seth-Smith MB H."/>
        </authorList>
    </citation>
    <scope>NUCLEOTIDE SEQUENCE [LARGE SCALE GENOMIC DNA]</scope>
    <source>
        <strain evidence="10">E</strain>
    </source>
</reference>
<dbReference type="GO" id="GO:0005737">
    <property type="term" value="C:cytoplasm"/>
    <property type="evidence" value="ECO:0007669"/>
    <property type="project" value="UniProtKB-SubCell"/>
</dbReference>
<keyword evidence="3" id="KW-0808">Transferase</keyword>
<dbReference type="Pfam" id="PF01636">
    <property type="entry name" value="APH"/>
    <property type="match status" value="1"/>
</dbReference>
<dbReference type="EC" id="2.7.1.81" evidence="7"/>
<comment type="catalytic activity">
    <reaction evidence="5">
        <text>(5R)-5-hydroxy-L-lysine + GTP = (5R)-5-phosphooxy-L-lysine + GDP + H(+)</text>
        <dbReference type="Rhea" id="RHEA:19049"/>
        <dbReference type="ChEBI" id="CHEBI:15378"/>
        <dbReference type="ChEBI" id="CHEBI:37565"/>
        <dbReference type="ChEBI" id="CHEBI:57882"/>
        <dbReference type="ChEBI" id="CHEBI:58189"/>
        <dbReference type="ChEBI" id="CHEBI:58357"/>
        <dbReference type="EC" id="2.7.1.81"/>
    </reaction>
</comment>
<dbReference type="GeneID" id="71059202"/>
<evidence type="ECO:0000256" key="7">
    <source>
        <dbReference type="ARBA" id="ARBA00038873"/>
    </source>
</evidence>
<keyword evidence="11" id="KW-1185">Reference proteome</keyword>
<evidence type="ECO:0000256" key="1">
    <source>
        <dbReference type="ARBA" id="ARBA00004496"/>
    </source>
</evidence>
<dbReference type="EMBL" id="LR025744">
    <property type="protein sequence ID" value="VBB16587.1"/>
    <property type="molecule type" value="Genomic_DNA"/>
</dbReference>
<dbReference type="GO" id="GO:0047992">
    <property type="term" value="F:hydroxylysine kinase activity"/>
    <property type="evidence" value="ECO:0007669"/>
    <property type="project" value="UniProtKB-EC"/>
</dbReference>
<evidence type="ECO:0000256" key="8">
    <source>
        <dbReference type="ARBA" id="ARBA00040505"/>
    </source>
</evidence>
<comment type="function">
    <text evidence="6">Catalyzes the GTP-dependent phosphorylation of 5-hydroxy-L-lysine.</text>
</comment>
<dbReference type="PANTHER" id="PTHR21064:SF1">
    <property type="entry name" value="HYDROXYLYSINE KINASE"/>
    <property type="match status" value="1"/>
</dbReference>
<evidence type="ECO:0000256" key="2">
    <source>
        <dbReference type="ARBA" id="ARBA00022490"/>
    </source>
</evidence>
<dbReference type="PANTHER" id="PTHR21064">
    <property type="entry name" value="AMINOGLYCOSIDE PHOSPHOTRANSFERASE DOMAIN-CONTAINING PROTEIN-RELATED"/>
    <property type="match status" value="1"/>
</dbReference>
<accession>A0AAJ5NK34</accession>
<evidence type="ECO:0000256" key="5">
    <source>
        <dbReference type="ARBA" id="ARBA00036820"/>
    </source>
</evidence>